<dbReference type="PANTHER" id="PTHR46268">
    <property type="entry name" value="STRESS RESPONSE PROTEIN NHAX"/>
    <property type="match status" value="1"/>
</dbReference>
<evidence type="ECO:0000259" key="3">
    <source>
        <dbReference type="Pfam" id="PF00582"/>
    </source>
</evidence>
<evidence type="ECO:0000313" key="5">
    <source>
        <dbReference type="Proteomes" id="UP000289856"/>
    </source>
</evidence>
<dbReference type="PANTHER" id="PTHR46268:SF6">
    <property type="entry name" value="UNIVERSAL STRESS PROTEIN UP12"/>
    <property type="match status" value="1"/>
</dbReference>
<dbReference type="RefSeq" id="WP_130610978.1">
    <property type="nucleotide sequence ID" value="NZ_AP019400.1"/>
</dbReference>
<accession>A0A3T1D7T3</accession>
<dbReference type="InterPro" id="IPR014729">
    <property type="entry name" value="Rossmann-like_a/b/a_fold"/>
</dbReference>
<organism evidence="4 5">
    <name type="scientific">Cohnella abietis</name>
    <dbReference type="NCBI Taxonomy" id="2507935"/>
    <lineage>
        <taxon>Bacteria</taxon>
        <taxon>Bacillati</taxon>
        <taxon>Bacillota</taxon>
        <taxon>Bacilli</taxon>
        <taxon>Bacillales</taxon>
        <taxon>Paenibacillaceae</taxon>
        <taxon>Cohnella</taxon>
    </lineage>
</organism>
<dbReference type="Pfam" id="PF00582">
    <property type="entry name" value="Usp"/>
    <property type="match status" value="1"/>
</dbReference>
<dbReference type="AlphaFoldDB" id="A0A3T1D7T3"/>
<keyword evidence="2" id="KW-0963">Cytoplasm</keyword>
<sequence>MNYHHILAAYDGSKASEKALTHAVKIVGSHPGSRLTVAHVVTRLPYSLAGYGLVLTDGIQEKIQEYENTLLQQMTDKIESLPYASIAVLKGNAATAILEHATENNCDLIIIGNRGLGPIREWMLGSVSHEVVQQAKIPVLIIK</sequence>
<dbReference type="Proteomes" id="UP000289856">
    <property type="component" value="Chromosome"/>
</dbReference>
<dbReference type="PRINTS" id="PR01438">
    <property type="entry name" value="UNVRSLSTRESS"/>
</dbReference>
<name>A0A3T1D7T3_9BACL</name>
<proteinExistence type="inferred from homology"/>
<gene>
    <name evidence="4" type="ORF">KCTCHS21_35330</name>
</gene>
<comment type="subcellular location">
    <subcellularLocation>
        <location evidence="2">Cytoplasm</location>
    </subcellularLocation>
</comment>
<dbReference type="PIRSF" id="PIRSF006276">
    <property type="entry name" value="UspA"/>
    <property type="match status" value="1"/>
</dbReference>
<evidence type="ECO:0000313" key="4">
    <source>
        <dbReference type="EMBL" id="BBI34134.1"/>
    </source>
</evidence>
<dbReference type="OrthoDB" id="9777884at2"/>
<keyword evidence="5" id="KW-1185">Reference proteome</keyword>
<dbReference type="KEGG" id="cohn:KCTCHS21_35330"/>
<evidence type="ECO:0000256" key="1">
    <source>
        <dbReference type="ARBA" id="ARBA00008791"/>
    </source>
</evidence>
<comment type="similarity">
    <text evidence="1 2">Belongs to the universal stress protein A family.</text>
</comment>
<dbReference type="CDD" id="cd00293">
    <property type="entry name" value="USP-like"/>
    <property type="match status" value="1"/>
</dbReference>
<reference evidence="4 5" key="1">
    <citation type="submission" date="2019-01" db="EMBL/GenBank/DDBJ databases">
        <title>Complete genome sequence of Cohnella hallensis HS21 isolated from Korean fir (Abies koreana) rhizospheric soil.</title>
        <authorList>
            <person name="Jiang L."/>
            <person name="Kang S.W."/>
            <person name="Kim S."/>
            <person name="Jung J."/>
            <person name="Kim C.Y."/>
            <person name="Kim D.H."/>
            <person name="Kim S.W."/>
            <person name="Lee J."/>
        </authorList>
    </citation>
    <scope>NUCLEOTIDE SEQUENCE [LARGE SCALE GENOMIC DNA]</scope>
    <source>
        <strain evidence="4 5">HS21</strain>
    </source>
</reference>
<evidence type="ECO:0000256" key="2">
    <source>
        <dbReference type="PIRNR" id="PIRNR006276"/>
    </source>
</evidence>
<dbReference type="EMBL" id="AP019400">
    <property type="protein sequence ID" value="BBI34134.1"/>
    <property type="molecule type" value="Genomic_DNA"/>
</dbReference>
<protein>
    <recommendedName>
        <fullName evidence="2">Universal stress protein</fullName>
    </recommendedName>
</protein>
<dbReference type="GO" id="GO:0005737">
    <property type="term" value="C:cytoplasm"/>
    <property type="evidence" value="ECO:0007669"/>
    <property type="project" value="UniProtKB-SubCell"/>
</dbReference>
<feature type="domain" description="UspA" evidence="3">
    <location>
        <begin position="3"/>
        <end position="143"/>
    </location>
</feature>
<dbReference type="SUPFAM" id="SSF52402">
    <property type="entry name" value="Adenine nucleotide alpha hydrolases-like"/>
    <property type="match status" value="1"/>
</dbReference>
<dbReference type="InterPro" id="IPR006016">
    <property type="entry name" value="UspA"/>
</dbReference>
<dbReference type="InterPro" id="IPR006015">
    <property type="entry name" value="Universal_stress_UspA"/>
</dbReference>
<dbReference type="Gene3D" id="3.40.50.620">
    <property type="entry name" value="HUPs"/>
    <property type="match status" value="1"/>
</dbReference>